<name>A0A0A9GPZ8_ARUDO</name>
<proteinExistence type="predicted"/>
<protein>
    <submittedName>
        <fullName evidence="2">Uncharacterized protein</fullName>
    </submittedName>
</protein>
<keyword evidence="1" id="KW-0812">Transmembrane</keyword>
<keyword evidence="1" id="KW-1133">Transmembrane helix</keyword>
<reference evidence="2" key="2">
    <citation type="journal article" date="2015" name="Data Brief">
        <title>Shoot transcriptome of the giant reed, Arundo donax.</title>
        <authorList>
            <person name="Barrero R.A."/>
            <person name="Guerrero F.D."/>
            <person name="Moolhuijzen P."/>
            <person name="Goolsby J.A."/>
            <person name="Tidwell J."/>
            <person name="Bellgard S.E."/>
            <person name="Bellgard M.I."/>
        </authorList>
    </citation>
    <scope>NUCLEOTIDE SEQUENCE</scope>
    <source>
        <tissue evidence="2">Shoot tissue taken approximately 20 cm above the soil surface</tissue>
    </source>
</reference>
<accession>A0A0A9GPZ8</accession>
<organism evidence="2">
    <name type="scientific">Arundo donax</name>
    <name type="common">Giant reed</name>
    <name type="synonym">Donax arundinaceus</name>
    <dbReference type="NCBI Taxonomy" id="35708"/>
    <lineage>
        <taxon>Eukaryota</taxon>
        <taxon>Viridiplantae</taxon>
        <taxon>Streptophyta</taxon>
        <taxon>Embryophyta</taxon>
        <taxon>Tracheophyta</taxon>
        <taxon>Spermatophyta</taxon>
        <taxon>Magnoliopsida</taxon>
        <taxon>Liliopsida</taxon>
        <taxon>Poales</taxon>
        <taxon>Poaceae</taxon>
        <taxon>PACMAD clade</taxon>
        <taxon>Arundinoideae</taxon>
        <taxon>Arundineae</taxon>
        <taxon>Arundo</taxon>
    </lineage>
</organism>
<keyword evidence="1" id="KW-0472">Membrane</keyword>
<sequence length="61" mass="7233">MTHYHEGSHHWHPDFPLLVYLVLLLCVGLLKYLQNDQNHSCHPRSHQQAAHYCHAHQQDAR</sequence>
<feature type="transmembrane region" description="Helical" evidence="1">
    <location>
        <begin position="15"/>
        <end position="33"/>
    </location>
</feature>
<dbReference type="EMBL" id="GBRH01171344">
    <property type="protein sequence ID" value="JAE26552.1"/>
    <property type="molecule type" value="Transcribed_RNA"/>
</dbReference>
<reference evidence="2" key="1">
    <citation type="submission" date="2014-09" db="EMBL/GenBank/DDBJ databases">
        <authorList>
            <person name="Magalhaes I.L.F."/>
            <person name="Oliveira U."/>
            <person name="Santos F.R."/>
            <person name="Vidigal T.H.D.A."/>
            <person name="Brescovit A.D."/>
            <person name="Santos A.J."/>
        </authorList>
    </citation>
    <scope>NUCLEOTIDE SEQUENCE</scope>
    <source>
        <tissue evidence="2">Shoot tissue taken approximately 20 cm above the soil surface</tissue>
    </source>
</reference>
<evidence type="ECO:0000313" key="2">
    <source>
        <dbReference type="EMBL" id="JAE26552.1"/>
    </source>
</evidence>
<dbReference type="AlphaFoldDB" id="A0A0A9GPZ8"/>
<evidence type="ECO:0000256" key="1">
    <source>
        <dbReference type="SAM" id="Phobius"/>
    </source>
</evidence>